<sequence length="74" mass="8381">MDINTLRVIGVVLGALAFLGICWWAFSPKRKKRFEEDAKLPFADEELSERSARKAGEKKESGTPAKQNTRQDDK</sequence>
<feature type="region of interest" description="Disordered" evidence="1">
    <location>
        <begin position="46"/>
        <end position="74"/>
    </location>
</feature>
<keyword evidence="4" id="KW-1185">Reference proteome</keyword>
<keyword evidence="2" id="KW-1133">Transmembrane helix</keyword>
<dbReference type="Pfam" id="PF05545">
    <property type="entry name" value="FixQ"/>
    <property type="match status" value="1"/>
</dbReference>
<organism evidence="3 4">
    <name type="scientific">Microbulbifer rhizosphaerae</name>
    <dbReference type="NCBI Taxonomy" id="1562603"/>
    <lineage>
        <taxon>Bacteria</taxon>
        <taxon>Pseudomonadati</taxon>
        <taxon>Pseudomonadota</taxon>
        <taxon>Gammaproteobacteria</taxon>
        <taxon>Cellvibrionales</taxon>
        <taxon>Microbulbiferaceae</taxon>
        <taxon>Microbulbifer</taxon>
    </lineage>
</organism>
<evidence type="ECO:0000313" key="4">
    <source>
        <dbReference type="Proteomes" id="UP000535937"/>
    </source>
</evidence>
<proteinExistence type="predicted"/>
<name>A0A7W4WEW3_9GAMM</name>
<feature type="transmembrane region" description="Helical" evidence="2">
    <location>
        <begin position="6"/>
        <end position="26"/>
    </location>
</feature>
<keyword evidence="2" id="KW-0472">Membrane</keyword>
<evidence type="ECO:0000313" key="3">
    <source>
        <dbReference type="EMBL" id="MBB3062957.1"/>
    </source>
</evidence>
<feature type="compositionally biased region" description="Basic and acidic residues" evidence="1">
    <location>
        <begin position="48"/>
        <end position="61"/>
    </location>
</feature>
<evidence type="ECO:0000256" key="1">
    <source>
        <dbReference type="SAM" id="MobiDB-lite"/>
    </source>
</evidence>
<dbReference type="AlphaFoldDB" id="A0A7W4WEW3"/>
<comment type="caution">
    <text evidence="3">The sequence shown here is derived from an EMBL/GenBank/DDBJ whole genome shotgun (WGS) entry which is preliminary data.</text>
</comment>
<dbReference type="EMBL" id="JACHWZ010000022">
    <property type="protein sequence ID" value="MBB3062957.1"/>
    <property type="molecule type" value="Genomic_DNA"/>
</dbReference>
<protein>
    <submittedName>
        <fullName evidence="3">Cytochrome c oxidase cbb3-type subunit 4</fullName>
    </submittedName>
</protein>
<dbReference type="RefSeq" id="WP_183462704.1">
    <property type="nucleotide sequence ID" value="NZ_JACHWZ010000022.1"/>
</dbReference>
<accession>A0A7W4WEW3</accession>
<keyword evidence="2" id="KW-0812">Transmembrane</keyword>
<reference evidence="3 4" key="1">
    <citation type="submission" date="2020-08" db="EMBL/GenBank/DDBJ databases">
        <title>Genomic Encyclopedia of Type Strains, Phase III (KMG-III): the genomes of soil and plant-associated and newly described type strains.</title>
        <authorList>
            <person name="Whitman W."/>
        </authorList>
    </citation>
    <scope>NUCLEOTIDE SEQUENCE [LARGE SCALE GENOMIC DNA]</scope>
    <source>
        <strain evidence="3 4">CECT 8799</strain>
    </source>
</reference>
<dbReference type="Proteomes" id="UP000535937">
    <property type="component" value="Unassembled WGS sequence"/>
</dbReference>
<dbReference type="CDD" id="cd01324">
    <property type="entry name" value="cbb3_Oxidase_CcoQ"/>
    <property type="match status" value="1"/>
</dbReference>
<gene>
    <name evidence="3" type="ORF">FHS09_003808</name>
</gene>
<evidence type="ECO:0000256" key="2">
    <source>
        <dbReference type="SAM" id="Phobius"/>
    </source>
</evidence>
<dbReference type="InterPro" id="IPR008621">
    <property type="entry name" value="Cbb3-typ_cyt_oxidase_comp"/>
</dbReference>